<name>A0A183EJU9_9BILA</name>
<sequence>LFGSGTKQVREIYADLKDHFHELARILCIKSFAHRPFAVFNLVEIFAGNLVKLQQYCALQTNDRRQYTFSNVWHDKDSESGAIIQGLETIDWRALLCEAVHRVLSCWLRGRQNHFNHRDRLWLHTRASVTHMLKNLIILQDIIAIKHLLGSLLTEYV</sequence>
<reference evidence="3" key="1">
    <citation type="submission" date="2016-06" db="UniProtKB">
        <authorList>
            <consortium name="WormBaseParasite"/>
        </authorList>
    </citation>
    <scope>IDENTIFICATION</scope>
</reference>
<protein>
    <submittedName>
        <fullName evidence="3">Spindle pole body component</fullName>
    </submittedName>
</protein>
<accession>A0A183EJU9</accession>
<dbReference type="WBParaSite" id="GPUH_0002126501-mRNA-1">
    <property type="protein sequence ID" value="GPUH_0002126501-mRNA-1"/>
    <property type="gene ID" value="GPUH_0002126501"/>
</dbReference>
<dbReference type="Proteomes" id="UP000271098">
    <property type="component" value="Unassembled WGS sequence"/>
</dbReference>
<dbReference type="OrthoDB" id="5845736at2759"/>
<dbReference type="EMBL" id="UYRT01092138">
    <property type="protein sequence ID" value="VDN37838.1"/>
    <property type="molecule type" value="Genomic_DNA"/>
</dbReference>
<reference evidence="1 2" key="2">
    <citation type="submission" date="2018-11" db="EMBL/GenBank/DDBJ databases">
        <authorList>
            <consortium name="Pathogen Informatics"/>
        </authorList>
    </citation>
    <scope>NUCLEOTIDE SEQUENCE [LARGE SCALE GENOMIC DNA]</scope>
</reference>
<organism evidence="3">
    <name type="scientific">Gongylonema pulchrum</name>
    <dbReference type="NCBI Taxonomy" id="637853"/>
    <lineage>
        <taxon>Eukaryota</taxon>
        <taxon>Metazoa</taxon>
        <taxon>Ecdysozoa</taxon>
        <taxon>Nematoda</taxon>
        <taxon>Chromadorea</taxon>
        <taxon>Rhabditida</taxon>
        <taxon>Spirurina</taxon>
        <taxon>Spiruromorpha</taxon>
        <taxon>Spiruroidea</taxon>
        <taxon>Gongylonematidae</taxon>
        <taxon>Gongylonema</taxon>
    </lineage>
</organism>
<evidence type="ECO:0000313" key="3">
    <source>
        <dbReference type="WBParaSite" id="GPUH_0002126501-mRNA-1"/>
    </source>
</evidence>
<gene>
    <name evidence="1" type="ORF">GPUH_LOCUS21241</name>
</gene>
<proteinExistence type="predicted"/>
<dbReference type="AlphaFoldDB" id="A0A183EJU9"/>
<keyword evidence="2" id="KW-1185">Reference proteome</keyword>
<evidence type="ECO:0000313" key="1">
    <source>
        <dbReference type="EMBL" id="VDN37838.1"/>
    </source>
</evidence>
<evidence type="ECO:0000313" key="2">
    <source>
        <dbReference type="Proteomes" id="UP000271098"/>
    </source>
</evidence>